<organism evidence="2 3">
    <name type="scientific">Tieghemostelium lacteum</name>
    <name type="common">Slime mold</name>
    <name type="synonym">Dictyostelium lacteum</name>
    <dbReference type="NCBI Taxonomy" id="361077"/>
    <lineage>
        <taxon>Eukaryota</taxon>
        <taxon>Amoebozoa</taxon>
        <taxon>Evosea</taxon>
        <taxon>Eumycetozoa</taxon>
        <taxon>Dictyostelia</taxon>
        <taxon>Dictyosteliales</taxon>
        <taxon>Raperosteliaceae</taxon>
        <taxon>Tieghemostelium</taxon>
    </lineage>
</organism>
<gene>
    <name evidence="2" type="ORF">DLAC_03308</name>
</gene>
<keyword evidence="3" id="KW-1185">Reference proteome</keyword>
<dbReference type="Proteomes" id="UP000076078">
    <property type="component" value="Unassembled WGS sequence"/>
</dbReference>
<proteinExistence type="predicted"/>
<sequence length="72" mass="8499">MKYTLIVVLVLIFLIGFTMADSREANCYEEHDKTRKGYEEIYEDTNDVELYNHSIAAALQQLKECLYPYNKE</sequence>
<comment type="caution">
    <text evidence="2">The sequence shown here is derived from an EMBL/GenBank/DDBJ whole genome shotgun (WGS) entry which is preliminary data.</text>
</comment>
<dbReference type="EMBL" id="LODT01000016">
    <property type="protein sequence ID" value="KYR00156.1"/>
    <property type="molecule type" value="Genomic_DNA"/>
</dbReference>
<dbReference type="AlphaFoldDB" id="A0A152A1Q1"/>
<evidence type="ECO:0000313" key="3">
    <source>
        <dbReference type="Proteomes" id="UP000076078"/>
    </source>
</evidence>
<reference evidence="2 3" key="1">
    <citation type="submission" date="2015-12" db="EMBL/GenBank/DDBJ databases">
        <title>Dictyostelia acquired genes for synthesis and detection of signals that induce cell-type specialization by lateral gene transfer from prokaryotes.</title>
        <authorList>
            <person name="Gloeckner G."/>
            <person name="Schaap P."/>
        </authorList>
    </citation>
    <scope>NUCLEOTIDE SEQUENCE [LARGE SCALE GENOMIC DNA]</scope>
    <source>
        <strain evidence="2 3">TK</strain>
    </source>
</reference>
<evidence type="ECO:0000313" key="2">
    <source>
        <dbReference type="EMBL" id="KYR00156.1"/>
    </source>
</evidence>
<name>A0A152A1Q1_TIELA</name>
<feature type="chain" id="PRO_5007593513" evidence="1">
    <location>
        <begin position="21"/>
        <end position="72"/>
    </location>
</feature>
<protein>
    <submittedName>
        <fullName evidence="2">Uncharacterized protein</fullName>
    </submittedName>
</protein>
<feature type="signal peptide" evidence="1">
    <location>
        <begin position="1"/>
        <end position="20"/>
    </location>
</feature>
<keyword evidence="1" id="KW-0732">Signal</keyword>
<dbReference type="InParanoid" id="A0A152A1Q1"/>
<accession>A0A152A1Q1</accession>
<evidence type="ECO:0000256" key="1">
    <source>
        <dbReference type="SAM" id="SignalP"/>
    </source>
</evidence>